<feature type="transmembrane region" description="Helical" evidence="9">
    <location>
        <begin position="12"/>
        <end position="33"/>
    </location>
</feature>
<feature type="transmembrane region" description="Helical" evidence="9">
    <location>
        <begin position="103"/>
        <end position="131"/>
    </location>
</feature>
<dbReference type="GO" id="GO:0005315">
    <property type="term" value="F:phosphate transmembrane transporter activity"/>
    <property type="evidence" value="ECO:0007669"/>
    <property type="project" value="InterPro"/>
</dbReference>
<comment type="similarity">
    <text evidence="2 9">Belongs to the binding-protein-dependent transport system permease family. CysTW subfamily.</text>
</comment>
<comment type="caution">
    <text evidence="11">The sequence shown here is derived from an EMBL/GenBank/DDBJ whole genome shotgun (WGS) entry which is preliminary data.</text>
</comment>
<keyword evidence="12" id="KW-1185">Reference proteome</keyword>
<reference evidence="11 12" key="2">
    <citation type="submission" date="2016-12" db="EMBL/GenBank/DDBJ databases">
        <title>Draft Genome Sequence of Cystobacter ferrugineus Strain Cbfe23.</title>
        <authorList>
            <person name="Akbar S."/>
            <person name="Dowd S.E."/>
            <person name="Stevens D.C."/>
        </authorList>
    </citation>
    <scope>NUCLEOTIDE SEQUENCE [LARGE SCALE GENOMIC DNA]</scope>
    <source>
        <strain evidence="11 12">Cbfe23</strain>
    </source>
</reference>
<feature type="transmembrane region" description="Helical" evidence="9">
    <location>
        <begin position="195"/>
        <end position="216"/>
    </location>
</feature>
<evidence type="ECO:0000256" key="2">
    <source>
        <dbReference type="ARBA" id="ARBA00007069"/>
    </source>
</evidence>
<dbReference type="InterPro" id="IPR000515">
    <property type="entry name" value="MetI-like"/>
</dbReference>
<evidence type="ECO:0000256" key="1">
    <source>
        <dbReference type="ARBA" id="ARBA00004651"/>
    </source>
</evidence>
<feature type="domain" description="ABC transmembrane type-1" evidence="10">
    <location>
        <begin position="65"/>
        <end position="288"/>
    </location>
</feature>
<dbReference type="Proteomes" id="UP000182229">
    <property type="component" value="Unassembled WGS sequence"/>
</dbReference>
<sequence length="303" mass="31875">MRHTWRRAVGGALTSLTGLAALLIVALLAVILLDVVRGGAGHVTWQFLSEPPSDGMMGGGIFPALYGTAALTLLMTLAVMPVGVLTAVYLHEYAPPGSLLARAVRVAVVNLAGVPSIVFGLFGVGFFIHFVGGNMDRLLGYQELHWGQPGILWASLTLAVLTLPVVIVSTEEALKAVPMDHRTASLALGATQSQTLVRVVLPGALPGILTGAVLAISRGAGEVAPILFTGAAYFLPDLPHAMNSQFMHLGYHSYVLATQSPDVEATRPLLYATVLVLLALTFALNLVAVLIRARTRRRAAAAH</sequence>
<evidence type="ECO:0000256" key="3">
    <source>
        <dbReference type="ARBA" id="ARBA00016864"/>
    </source>
</evidence>
<keyword evidence="6 9" id="KW-0812">Transmembrane</keyword>
<evidence type="ECO:0000313" key="12">
    <source>
        <dbReference type="Proteomes" id="UP000182229"/>
    </source>
</evidence>
<feature type="transmembrane region" description="Helical" evidence="9">
    <location>
        <begin position="151"/>
        <end position="174"/>
    </location>
</feature>
<dbReference type="AlphaFoldDB" id="A0A1L9BC69"/>
<keyword evidence="4" id="KW-0813">Transport</keyword>
<evidence type="ECO:0000256" key="4">
    <source>
        <dbReference type="ARBA" id="ARBA00022448"/>
    </source>
</evidence>
<dbReference type="Pfam" id="PF00528">
    <property type="entry name" value="BPD_transp_1"/>
    <property type="match status" value="1"/>
</dbReference>
<dbReference type="STRING" id="83449.BON30_12160"/>
<dbReference type="PANTHER" id="PTHR43470:SF6">
    <property type="entry name" value="PHOSPHATE TRANSPORT SYSTEM PERMEASE PROTEIN PSTA"/>
    <property type="match status" value="1"/>
</dbReference>
<dbReference type="Gene3D" id="1.10.3720.10">
    <property type="entry name" value="MetI-like"/>
    <property type="match status" value="1"/>
</dbReference>
<proteinExistence type="inferred from homology"/>
<dbReference type="CDD" id="cd06261">
    <property type="entry name" value="TM_PBP2"/>
    <property type="match status" value="1"/>
</dbReference>
<evidence type="ECO:0000256" key="5">
    <source>
        <dbReference type="ARBA" id="ARBA00022475"/>
    </source>
</evidence>
<dbReference type="EMBL" id="MPIN01000003">
    <property type="protein sequence ID" value="OJH39845.1"/>
    <property type="molecule type" value="Genomic_DNA"/>
</dbReference>
<dbReference type="PROSITE" id="PS50928">
    <property type="entry name" value="ABC_TM1"/>
    <property type="match status" value="1"/>
</dbReference>
<dbReference type="GO" id="GO:0005886">
    <property type="term" value="C:plasma membrane"/>
    <property type="evidence" value="ECO:0007669"/>
    <property type="project" value="UniProtKB-SubCell"/>
</dbReference>
<reference evidence="12" key="1">
    <citation type="submission" date="2016-11" db="EMBL/GenBank/DDBJ databases">
        <authorList>
            <person name="Shukria A."/>
            <person name="Stevens D.C."/>
        </authorList>
    </citation>
    <scope>NUCLEOTIDE SEQUENCE [LARGE SCALE GENOMIC DNA]</scope>
    <source>
        <strain evidence="12">Cbfe23</strain>
    </source>
</reference>
<feature type="transmembrane region" description="Helical" evidence="9">
    <location>
        <begin position="269"/>
        <end position="291"/>
    </location>
</feature>
<dbReference type="InterPro" id="IPR005672">
    <property type="entry name" value="Phosphate_PstA"/>
</dbReference>
<keyword evidence="8 9" id="KW-0472">Membrane</keyword>
<dbReference type="RefSeq" id="WP_071898475.1">
    <property type="nucleotide sequence ID" value="NZ_MPIN01000003.1"/>
</dbReference>
<dbReference type="NCBIfam" id="TIGR00974">
    <property type="entry name" value="3a0107s02c"/>
    <property type="match status" value="1"/>
</dbReference>
<evidence type="ECO:0000256" key="6">
    <source>
        <dbReference type="ARBA" id="ARBA00022692"/>
    </source>
</evidence>
<evidence type="ECO:0000256" key="9">
    <source>
        <dbReference type="RuleBase" id="RU363043"/>
    </source>
</evidence>
<evidence type="ECO:0000259" key="10">
    <source>
        <dbReference type="PROSITE" id="PS50928"/>
    </source>
</evidence>
<dbReference type="SUPFAM" id="SSF161098">
    <property type="entry name" value="MetI-like"/>
    <property type="match status" value="1"/>
</dbReference>
<evidence type="ECO:0000313" key="11">
    <source>
        <dbReference type="EMBL" id="OJH39845.1"/>
    </source>
</evidence>
<keyword evidence="7 9" id="KW-1133">Transmembrane helix</keyword>
<evidence type="ECO:0000256" key="7">
    <source>
        <dbReference type="ARBA" id="ARBA00022989"/>
    </source>
</evidence>
<dbReference type="PANTHER" id="PTHR43470">
    <property type="entry name" value="PHOSPHATE TRANSPORT SYSTEM PERMEASE PROTEIN PSTA-RELATED"/>
    <property type="match status" value="1"/>
</dbReference>
<accession>A0A1L9BC69</accession>
<organism evidence="11 12">
    <name type="scientific">Cystobacter ferrugineus</name>
    <dbReference type="NCBI Taxonomy" id="83449"/>
    <lineage>
        <taxon>Bacteria</taxon>
        <taxon>Pseudomonadati</taxon>
        <taxon>Myxococcota</taxon>
        <taxon>Myxococcia</taxon>
        <taxon>Myxococcales</taxon>
        <taxon>Cystobacterineae</taxon>
        <taxon>Archangiaceae</taxon>
        <taxon>Cystobacter</taxon>
    </lineage>
</organism>
<protein>
    <recommendedName>
        <fullName evidence="3 9">Phosphate transport system permease protein PstA</fullName>
    </recommendedName>
</protein>
<keyword evidence="5 9" id="KW-1003">Cell membrane</keyword>
<comment type="subcellular location">
    <subcellularLocation>
        <location evidence="1 9">Cell membrane</location>
        <topology evidence="1 9">Multi-pass membrane protein</topology>
    </subcellularLocation>
</comment>
<dbReference type="GO" id="GO:0035435">
    <property type="term" value="P:phosphate ion transmembrane transport"/>
    <property type="evidence" value="ECO:0007669"/>
    <property type="project" value="InterPro"/>
</dbReference>
<dbReference type="InterPro" id="IPR035906">
    <property type="entry name" value="MetI-like_sf"/>
</dbReference>
<dbReference type="OrthoDB" id="9807065at2"/>
<feature type="transmembrane region" description="Helical" evidence="9">
    <location>
        <begin position="64"/>
        <end position="91"/>
    </location>
</feature>
<gene>
    <name evidence="11" type="ORF">BON30_12160</name>
</gene>
<name>A0A1L9BC69_9BACT</name>
<evidence type="ECO:0000256" key="8">
    <source>
        <dbReference type="ARBA" id="ARBA00023136"/>
    </source>
</evidence>